<dbReference type="Pfam" id="PF01862">
    <property type="entry name" value="PvlArgDC"/>
    <property type="match status" value="1"/>
</dbReference>
<comment type="cofactor">
    <cofactor evidence="1">
        <name>pyruvate</name>
        <dbReference type="ChEBI" id="CHEBI:15361"/>
    </cofactor>
</comment>
<keyword evidence="6" id="KW-0456">Lyase</keyword>
<keyword evidence="5" id="KW-0210">Decarboxylase</keyword>
<reference evidence="9 10" key="1">
    <citation type="journal article" date="2019" name="Sci. Rep.">
        <title>Sulfobacillus thermotolerans: new insights into resistance and metabolic capacities of acidophilic chemolithotrophs.</title>
        <authorList>
            <person name="Panyushkina A.E."/>
            <person name="Babenko V.V."/>
            <person name="Nikitina A.S."/>
            <person name="Selezneva O.V."/>
            <person name="Tsaplina I.A."/>
            <person name="Letarova M.A."/>
            <person name="Kostryukova E.S."/>
            <person name="Letarov A.V."/>
        </authorList>
    </citation>
    <scope>NUCLEOTIDE SEQUENCE [LARGE SCALE GENOMIC DNA]</scope>
    <source>
        <strain evidence="9 10">Kr1</strain>
    </source>
</reference>
<dbReference type="Proteomes" id="UP000325292">
    <property type="component" value="Chromosome"/>
</dbReference>
<dbReference type="PIRSF" id="PIRSF005216">
    <property type="entry name" value="Pyruvoyl-dep_arg_deCO2ase"/>
    <property type="match status" value="1"/>
</dbReference>
<evidence type="ECO:0000256" key="3">
    <source>
        <dbReference type="ARBA" id="ARBA00012426"/>
    </source>
</evidence>
<dbReference type="RefSeq" id="WP_103375919.1">
    <property type="nucleotide sequence ID" value="NZ_CP133983.1"/>
</dbReference>
<evidence type="ECO:0000313" key="9">
    <source>
        <dbReference type="EMBL" id="AUW95205.1"/>
    </source>
</evidence>
<name>A0ABM6RV32_9FIRM</name>
<dbReference type="PANTHER" id="PTHR40438:SF1">
    <property type="entry name" value="PYRUVOYL-DEPENDENT ARGININE DECARBOXYLASE"/>
    <property type="match status" value="1"/>
</dbReference>
<dbReference type="InterPro" id="IPR002724">
    <property type="entry name" value="Pyruvoyl-dep_arg_deCO2ase"/>
</dbReference>
<evidence type="ECO:0000256" key="7">
    <source>
        <dbReference type="ARBA" id="ARBA00023317"/>
    </source>
</evidence>
<accession>A0ABM6RV32</accession>
<dbReference type="SFLD" id="SFLDS00055">
    <property type="entry name" value="Pyruvoyl-Dependent_Histidine/A"/>
    <property type="match status" value="1"/>
</dbReference>
<proteinExistence type="inferred from homology"/>
<dbReference type="Gene3D" id="3.50.20.10">
    <property type="entry name" value="Pyruvoyl-Dependent Histidine Decarboxylase, subunit B"/>
    <property type="match status" value="1"/>
</dbReference>
<dbReference type="PANTHER" id="PTHR40438">
    <property type="entry name" value="PYRUVOYL-DEPENDENT ARGININE DECARBOXYLASE"/>
    <property type="match status" value="1"/>
</dbReference>
<sequence length="153" mass="16198">MLETPKKFTLVSGSAEGPSRLNAFDNALLAAGIGNVNLLRVSSILPPKAILVPHLEIIPGQLLPTAYGTITSDLAGEKIAAAVAVGIGEEDEYGVIMEFSGRCGREEAEETVAEMARAAFAQRKRTLKTVLVQSAEHQVESIGCAFAAVALWY</sequence>
<comment type="catalytic activity">
    <reaction evidence="8">
        <text>L-arginine + H(+) = agmatine + CO2</text>
        <dbReference type="Rhea" id="RHEA:17641"/>
        <dbReference type="ChEBI" id="CHEBI:15378"/>
        <dbReference type="ChEBI" id="CHEBI:16526"/>
        <dbReference type="ChEBI" id="CHEBI:32682"/>
        <dbReference type="ChEBI" id="CHEBI:58145"/>
        <dbReference type="EC" id="4.1.1.19"/>
    </reaction>
</comment>
<dbReference type="SFLD" id="SFLDF00471">
    <property type="entry name" value="Pyruvoyl-dependent_arginine_de"/>
    <property type="match status" value="1"/>
</dbReference>
<dbReference type="EMBL" id="CP019454">
    <property type="protein sequence ID" value="AUW95205.1"/>
    <property type="molecule type" value="Genomic_DNA"/>
</dbReference>
<organism evidence="9 10">
    <name type="scientific">Sulfobacillus thermotolerans</name>
    <dbReference type="NCBI Taxonomy" id="338644"/>
    <lineage>
        <taxon>Bacteria</taxon>
        <taxon>Bacillati</taxon>
        <taxon>Bacillota</taxon>
        <taxon>Clostridia</taxon>
        <taxon>Eubacteriales</taxon>
        <taxon>Clostridiales Family XVII. Incertae Sedis</taxon>
        <taxon>Sulfobacillus</taxon>
    </lineage>
</organism>
<comment type="similarity">
    <text evidence="2">Belongs to the pyruvoyl-dependent arginine decarboxylase family.</text>
</comment>
<dbReference type="SFLD" id="SFLDG01170">
    <property type="entry name" value="Pyruvoyl-dependent_arginine_de"/>
    <property type="match status" value="1"/>
</dbReference>
<protein>
    <recommendedName>
        <fullName evidence="4">Pyruvoyl-dependent arginine decarboxylase AaxB</fullName>
        <ecNumber evidence="3">4.1.1.19</ecNumber>
    </recommendedName>
</protein>
<keyword evidence="10" id="KW-1185">Reference proteome</keyword>
<dbReference type="EC" id="4.1.1.19" evidence="3"/>
<evidence type="ECO:0000313" key="10">
    <source>
        <dbReference type="Proteomes" id="UP000325292"/>
    </source>
</evidence>
<dbReference type="HAMAP" id="MF_01404">
    <property type="entry name" value="PvlArgDC"/>
    <property type="match status" value="1"/>
</dbReference>
<evidence type="ECO:0000256" key="4">
    <source>
        <dbReference type="ARBA" id="ARBA00014727"/>
    </source>
</evidence>
<evidence type="ECO:0000256" key="8">
    <source>
        <dbReference type="ARBA" id="ARBA00049309"/>
    </source>
</evidence>
<dbReference type="SUPFAM" id="SSF56271">
    <property type="entry name" value="Pyruvoyl-dependent histidine and arginine decarboxylases"/>
    <property type="match status" value="1"/>
</dbReference>
<dbReference type="InterPro" id="IPR016105">
    <property type="entry name" value="Pyr-dep_his/arg-deCO2ase_sand"/>
</dbReference>
<dbReference type="NCBIfam" id="TIGR00286">
    <property type="entry name" value="pyruvoyl-dependent arginine decarboxylase"/>
    <property type="match status" value="1"/>
</dbReference>
<gene>
    <name evidence="9" type="ORF">BXT84_15585</name>
</gene>
<evidence type="ECO:0000256" key="2">
    <source>
        <dbReference type="ARBA" id="ARBA00008611"/>
    </source>
</evidence>
<evidence type="ECO:0000256" key="5">
    <source>
        <dbReference type="ARBA" id="ARBA00022793"/>
    </source>
</evidence>
<evidence type="ECO:0000256" key="6">
    <source>
        <dbReference type="ARBA" id="ARBA00023239"/>
    </source>
</evidence>
<keyword evidence="7" id="KW-0670">Pyruvate</keyword>
<dbReference type="Gene3D" id="3.30.60.30">
    <property type="match status" value="1"/>
</dbReference>
<evidence type="ECO:0000256" key="1">
    <source>
        <dbReference type="ARBA" id="ARBA00001928"/>
    </source>
</evidence>
<dbReference type="InterPro" id="IPR016104">
    <property type="entry name" value="Pyr-dep_his/arg-deCO2ase"/>
</dbReference>